<dbReference type="EMBL" id="JBBWWT010000002">
    <property type="protein sequence ID" value="MEL1264139.1"/>
    <property type="molecule type" value="Genomic_DNA"/>
</dbReference>
<feature type="domain" description="Amidohydrolase-related" evidence="2">
    <location>
        <begin position="73"/>
        <end position="406"/>
    </location>
</feature>
<dbReference type="SUPFAM" id="SSF51556">
    <property type="entry name" value="Metallo-dependent hydrolases"/>
    <property type="match status" value="1"/>
</dbReference>
<protein>
    <submittedName>
        <fullName evidence="3">Amidohydrolase family protein</fullName>
    </submittedName>
</protein>
<evidence type="ECO:0000313" key="4">
    <source>
        <dbReference type="Proteomes" id="UP001459204"/>
    </source>
</evidence>
<evidence type="ECO:0000259" key="2">
    <source>
        <dbReference type="Pfam" id="PF01979"/>
    </source>
</evidence>
<sequence length="419" mass="44145">MLAIVLSACGLAGPAAAESWVVEGAHVLVSPEAVPLADGLVVVRDGRIVAVGTREEVEVPRDARRIDGRGRTLAAGFWNSHVHFLTSDLVKAGTAPAAEVEAGLGALLTRWGFTSVFDIAGPPGNALALRRRIEAGEVRGPRVLTVDAPFYPKDGTPIYVWDLMPPDHDARSDEVATPEEARARAQAQLARGADGSKLFVGAIVGGEVGVLPMDAGIAGAVAGATHAHGKPVFAHPSTTQGVEIAWQAGVDILGHSTPGDGPWSGELASRLVARNMALIPTLKLFEVELRREDAPQEVIDRFLATGQQQLRAFREAGGQVLFGTDVGFIHDADTTREYELMAGAGMDWRAILAALTTAPAQRFGFQDRSGRIAPGMDADLVLLARDPADDVRAFAEVVWVMRGGEVLYSAGETVPAGSL</sequence>
<dbReference type="InterPro" id="IPR051781">
    <property type="entry name" value="Metallo-dep_Hydrolase"/>
</dbReference>
<dbReference type="PANTHER" id="PTHR43135">
    <property type="entry name" value="ALPHA-D-RIBOSE 1-METHYLPHOSPHONATE 5-TRIPHOSPHATE DIPHOSPHATASE"/>
    <property type="match status" value="1"/>
</dbReference>
<dbReference type="Gene3D" id="2.30.40.10">
    <property type="entry name" value="Urease, subunit C, domain 1"/>
    <property type="match status" value="1"/>
</dbReference>
<reference evidence="3 4" key="1">
    <citation type="submission" date="2024-04" db="EMBL/GenBank/DDBJ databases">
        <title>Draft genome sequence of Pseudoxanthomonas putridarboris WD12.</title>
        <authorList>
            <person name="Oh J."/>
        </authorList>
    </citation>
    <scope>NUCLEOTIDE SEQUENCE [LARGE SCALE GENOMIC DNA]</scope>
    <source>
        <strain evidence="3 4">WD12</strain>
    </source>
</reference>
<dbReference type="PANTHER" id="PTHR43135:SF3">
    <property type="entry name" value="ALPHA-D-RIBOSE 1-METHYLPHOSPHONATE 5-TRIPHOSPHATE DIPHOSPHATASE"/>
    <property type="match status" value="1"/>
</dbReference>
<dbReference type="RefSeq" id="WP_341725312.1">
    <property type="nucleotide sequence ID" value="NZ_JBBWWT010000002.1"/>
</dbReference>
<evidence type="ECO:0000313" key="3">
    <source>
        <dbReference type="EMBL" id="MEL1264139.1"/>
    </source>
</evidence>
<evidence type="ECO:0000256" key="1">
    <source>
        <dbReference type="SAM" id="SignalP"/>
    </source>
</evidence>
<dbReference type="InterPro" id="IPR006680">
    <property type="entry name" value="Amidohydro-rel"/>
</dbReference>
<dbReference type="InterPro" id="IPR032466">
    <property type="entry name" value="Metal_Hydrolase"/>
</dbReference>
<feature type="chain" id="PRO_5045413354" evidence="1">
    <location>
        <begin position="18"/>
        <end position="419"/>
    </location>
</feature>
<proteinExistence type="predicted"/>
<dbReference type="Gene3D" id="3.20.20.140">
    <property type="entry name" value="Metal-dependent hydrolases"/>
    <property type="match status" value="1"/>
</dbReference>
<dbReference type="SUPFAM" id="SSF51338">
    <property type="entry name" value="Composite domain of metallo-dependent hydrolases"/>
    <property type="match status" value="1"/>
</dbReference>
<feature type="signal peptide" evidence="1">
    <location>
        <begin position="1"/>
        <end position="17"/>
    </location>
</feature>
<accession>A0ABU9IZS7</accession>
<dbReference type="InterPro" id="IPR011059">
    <property type="entry name" value="Metal-dep_hydrolase_composite"/>
</dbReference>
<organism evidence="3 4">
    <name type="scientific">Pseudoxanthomonas putridarboris</name>
    <dbReference type="NCBI Taxonomy" id="752605"/>
    <lineage>
        <taxon>Bacteria</taxon>
        <taxon>Pseudomonadati</taxon>
        <taxon>Pseudomonadota</taxon>
        <taxon>Gammaproteobacteria</taxon>
        <taxon>Lysobacterales</taxon>
        <taxon>Lysobacteraceae</taxon>
        <taxon>Pseudoxanthomonas</taxon>
    </lineage>
</organism>
<keyword evidence="1" id="KW-0732">Signal</keyword>
<comment type="caution">
    <text evidence="3">The sequence shown here is derived from an EMBL/GenBank/DDBJ whole genome shotgun (WGS) entry which is preliminary data.</text>
</comment>
<keyword evidence="4" id="KW-1185">Reference proteome</keyword>
<name>A0ABU9IZS7_9GAMM</name>
<gene>
    <name evidence="3" type="ORF">AAD027_07120</name>
</gene>
<dbReference type="Proteomes" id="UP001459204">
    <property type="component" value="Unassembled WGS sequence"/>
</dbReference>
<dbReference type="Pfam" id="PF01979">
    <property type="entry name" value="Amidohydro_1"/>
    <property type="match status" value="1"/>
</dbReference>